<feature type="transmembrane region" description="Helical" evidence="6">
    <location>
        <begin position="230"/>
        <end position="251"/>
    </location>
</feature>
<evidence type="ECO:0000256" key="6">
    <source>
        <dbReference type="SAM" id="Phobius"/>
    </source>
</evidence>
<gene>
    <name evidence="8" type="ORF">EYC82_15165</name>
</gene>
<dbReference type="PANTHER" id="PTHR12778:SF10">
    <property type="entry name" value="MAJOR FACILITATOR SUPERFAMILY DOMAIN-CONTAINING PROTEIN 3"/>
    <property type="match status" value="1"/>
</dbReference>
<feature type="transmembrane region" description="Helical" evidence="6">
    <location>
        <begin position="172"/>
        <end position="193"/>
    </location>
</feature>
<comment type="caution">
    <text evidence="8">The sequence shown here is derived from an EMBL/GenBank/DDBJ whole genome shotgun (WGS) entry which is preliminary data.</text>
</comment>
<keyword evidence="9" id="KW-1185">Reference proteome</keyword>
<keyword evidence="2" id="KW-0813">Transport</keyword>
<proteinExistence type="predicted"/>
<dbReference type="InterPro" id="IPR020846">
    <property type="entry name" value="MFS_dom"/>
</dbReference>
<organism evidence="8 9">
    <name type="scientific">Candidatus Marimicrobium litorale</name>
    <dbReference type="NCBI Taxonomy" id="2518991"/>
    <lineage>
        <taxon>Bacteria</taxon>
        <taxon>Pseudomonadati</taxon>
        <taxon>Pseudomonadota</taxon>
        <taxon>Gammaproteobacteria</taxon>
        <taxon>Cellvibrionales</taxon>
        <taxon>Halieaceae</taxon>
        <taxon>Marimicrobium</taxon>
    </lineage>
</organism>
<dbReference type="PROSITE" id="PS50850">
    <property type="entry name" value="MFS"/>
    <property type="match status" value="1"/>
</dbReference>
<dbReference type="InterPro" id="IPR011701">
    <property type="entry name" value="MFS"/>
</dbReference>
<protein>
    <submittedName>
        <fullName evidence="8">MFS transporter</fullName>
    </submittedName>
</protein>
<evidence type="ECO:0000256" key="3">
    <source>
        <dbReference type="ARBA" id="ARBA00022692"/>
    </source>
</evidence>
<evidence type="ECO:0000313" key="9">
    <source>
        <dbReference type="Proteomes" id="UP001143304"/>
    </source>
</evidence>
<dbReference type="Proteomes" id="UP001143304">
    <property type="component" value="Unassembled WGS sequence"/>
</dbReference>
<dbReference type="InterPro" id="IPR036259">
    <property type="entry name" value="MFS_trans_sf"/>
</dbReference>
<evidence type="ECO:0000259" key="7">
    <source>
        <dbReference type="PROSITE" id="PS50850"/>
    </source>
</evidence>
<evidence type="ECO:0000313" key="8">
    <source>
        <dbReference type="EMBL" id="MCX2978705.1"/>
    </source>
</evidence>
<feature type="domain" description="Major facilitator superfamily (MFS) profile" evidence="7">
    <location>
        <begin position="234"/>
        <end position="419"/>
    </location>
</feature>
<evidence type="ECO:0000256" key="1">
    <source>
        <dbReference type="ARBA" id="ARBA00004141"/>
    </source>
</evidence>
<dbReference type="EMBL" id="SHNO01000001">
    <property type="protein sequence ID" value="MCX2978705.1"/>
    <property type="molecule type" value="Genomic_DNA"/>
</dbReference>
<dbReference type="Gene3D" id="1.20.1250.20">
    <property type="entry name" value="MFS general substrate transporter like domains"/>
    <property type="match status" value="2"/>
</dbReference>
<keyword evidence="5 6" id="KW-0472">Membrane</keyword>
<evidence type="ECO:0000256" key="2">
    <source>
        <dbReference type="ARBA" id="ARBA00022448"/>
    </source>
</evidence>
<feature type="transmembrane region" description="Helical" evidence="6">
    <location>
        <begin position="329"/>
        <end position="352"/>
    </location>
</feature>
<dbReference type="Pfam" id="PF07690">
    <property type="entry name" value="MFS_1"/>
    <property type="match status" value="1"/>
</dbReference>
<keyword evidence="4 6" id="KW-1133">Transmembrane helix</keyword>
<feature type="transmembrane region" description="Helical" evidence="6">
    <location>
        <begin position="81"/>
        <end position="100"/>
    </location>
</feature>
<name>A0ABT3T953_9GAMM</name>
<feature type="transmembrane region" description="Helical" evidence="6">
    <location>
        <begin position="35"/>
        <end position="60"/>
    </location>
</feature>
<reference evidence="8" key="1">
    <citation type="submission" date="2019-02" db="EMBL/GenBank/DDBJ databases">
        <authorList>
            <person name="Li S.-H."/>
        </authorList>
    </citation>
    <scope>NUCLEOTIDE SEQUENCE</scope>
    <source>
        <strain evidence="8">IMCC11814</strain>
    </source>
</reference>
<feature type="transmembrane region" description="Helical" evidence="6">
    <location>
        <begin position="271"/>
        <end position="289"/>
    </location>
</feature>
<comment type="subcellular location">
    <subcellularLocation>
        <location evidence="1">Membrane</location>
        <topology evidence="1">Multi-pass membrane protein</topology>
    </subcellularLocation>
</comment>
<dbReference type="InterPro" id="IPR004752">
    <property type="entry name" value="AmpG_permease/AT-1"/>
</dbReference>
<feature type="transmembrane region" description="Helical" evidence="6">
    <location>
        <begin position="394"/>
        <end position="412"/>
    </location>
</feature>
<sequence length="419" mass="45079">MVYLSQSSSLRYSTCGLLYFAQGIPKGLLNIAMPAWLASQGMSASAIASYLAIIVLPWVFKLTTGPLMDRFQFPAMGLRRPWILAAQLGMTLAMCSLVIIDDPLTQFTLLTILAAVVQGFAATQDVAVDGMAIDLVPEQEQGKVNAFMSFGKAIGWASAAAASGVMLSSFGLGLTAVVGASVCSIIFLGFFFVTERKGEKRFPWSAGEHAGSIPEKSSIASLVTSLNDVLWSRTSLTVFLILFFHGLVNGYGDALMPIAAVRLFGLSTAEWSNLVATMGLLGAFVALGLGPFIDKFGVKKMSIITTAVVFAHALILAQTEHLWREETYVLVMLSIWVLLDPVAMVCVISIAMSICAKRVSATQFAVYMSAANLGLSLGSKLFGMVSERWGYSESYLLLALLLFFTLGILFLFNKIPKGF</sequence>
<feature type="transmembrane region" description="Helical" evidence="6">
    <location>
        <begin position="364"/>
        <end position="382"/>
    </location>
</feature>
<keyword evidence="3 6" id="KW-0812">Transmembrane</keyword>
<accession>A0ABT3T953</accession>
<dbReference type="SUPFAM" id="SSF103473">
    <property type="entry name" value="MFS general substrate transporter"/>
    <property type="match status" value="1"/>
</dbReference>
<feature type="transmembrane region" description="Helical" evidence="6">
    <location>
        <begin position="301"/>
        <end position="317"/>
    </location>
</feature>
<dbReference type="PANTHER" id="PTHR12778">
    <property type="entry name" value="SOLUTE CARRIER FAMILY 33 ACETYL-COA TRANSPORTER -RELATED"/>
    <property type="match status" value="1"/>
</dbReference>
<evidence type="ECO:0000256" key="4">
    <source>
        <dbReference type="ARBA" id="ARBA00022989"/>
    </source>
</evidence>
<evidence type="ECO:0000256" key="5">
    <source>
        <dbReference type="ARBA" id="ARBA00023136"/>
    </source>
</evidence>